<keyword evidence="2" id="KW-0808">Transferase</keyword>
<dbReference type="GO" id="GO:0016757">
    <property type="term" value="F:glycosyltransferase activity"/>
    <property type="evidence" value="ECO:0007669"/>
    <property type="project" value="UniProtKB-KW"/>
</dbReference>
<dbReference type="EMBL" id="KF900485">
    <property type="protein sequence ID" value="AIE96642.1"/>
    <property type="molecule type" value="Genomic_DNA"/>
</dbReference>
<evidence type="ECO:0000256" key="3">
    <source>
        <dbReference type="ARBA" id="ARBA00023180"/>
    </source>
</evidence>
<evidence type="ECO:0000256" key="2">
    <source>
        <dbReference type="ARBA" id="ARBA00022679"/>
    </source>
</evidence>
<evidence type="ECO:0000259" key="4">
    <source>
        <dbReference type="Pfam" id="PF04577"/>
    </source>
</evidence>
<dbReference type="Pfam" id="PF04577">
    <property type="entry name" value="Glyco_transf_61"/>
    <property type="match status" value="1"/>
</dbReference>
<feature type="domain" description="Glycosyltransferase 61 catalytic" evidence="4">
    <location>
        <begin position="82"/>
        <end position="248"/>
    </location>
</feature>
<evidence type="ECO:0000256" key="1">
    <source>
        <dbReference type="ARBA" id="ARBA00022676"/>
    </source>
</evidence>
<dbReference type="AlphaFoldDB" id="A0A075G4C2"/>
<dbReference type="InterPro" id="IPR049625">
    <property type="entry name" value="Glyco_transf_61_cat"/>
</dbReference>
<organism evidence="5">
    <name type="scientific">uncultured marine group II/III euryarchaeote AD1000_85_G06</name>
    <dbReference type="NCBI Taxonomy" id="1457815"/>
    <lineage>
        <taxon>Archaea</taxon>
        <taxon>Methanobacteriati</taxon>
        <taxon>Methanobacteriota</taxon>
        <taxon>environmental samples</taxon>
    </lineage>
</organism>
<accession>A0A075G4C2</accession>
<evidence type="ECO:0000313" key="5">
    <source>
        <dbReference type="EMBL" id="AIE96642.1"/>
    </source>
</evidence>
<dbReference type="PANTHER" id="PTHR20961">
    <property type="entry name" value="GLYCOSYLTRANSFERASE"/>
    <property type="match status" value="1"/>
</dbReference>
<dbReference type="InterPro" id="IPR007657">
    <property type="entry name" value="Glycosyltransferase_61"/>
</dbReference>
<reference evidence="5" key="1">
    <citation type="journal article" date="2014" name="Genome Biol. Evol.">
        <title>Pangenome evidence for extensive interdomain horizontal transfer affecting lineage core and shell genes in uncultured planktonic thaumarchaeota and euryarchaeota.</title>
        <authorList>
            <person name="Deschamps P."/>
            <person name="Zivanovic Y."/>
            <person name="Moreira D."/>
            <person name="Rodriguez-Valera F."/>
            <person name="Lopez-Garcia P."/>
        </authorList>
    </citation>
    <scope>NUCLEOTIDE SEQUENCE</scope>
</reference>
<protein>
    <submittedName>
        <fullName evidence="5">Capsular polysaccharide biosynthesis protein-like protein</fullName>
    </submittedName>
</protein>
<keyword evidence="1" id="KW-0328">Glycosyltransferase</keyword>
<name>A0A075G4C2_9EURY</name>
<sequence length="308" mass="35200">MPLIVENAFLCGADGLVKSGDQIWFHFQKYPWNLLCQEKNPGAGKHRRIIESRLRKGLPDPSDASLLSGTYHSGISPHIYSYYHLLTDLLPHLIEAPCNPVLVPEFMPQSFIEFLKHAQFEVKILPKGTVKVEILYIPAMDLPEWNSEKVKKIQTFIENLLPRYFQAGSNGSIPLNRIYVSRKLAVRRHLSNEDEFMPLLKKHNFSKVYLEKMTIMEQVELFRTASHVIAAHGAGLTNVLFAPAEARILEIRPELSSGQFCFEKLFSLGWPNSEFLVSPVKGKFEIPPEMLNEVLERWNNEDLSPNSC</sequence>
<keyword evidence="3" id="KW-0325">Glycoprotein</keyword>
<proteinExistence type="predicted"/>